<keyword evidence="3 6" id="KW-0812">Transmembrane</keyword>
<evidence type="ECO:0000259" key="7">
    <source>
        <dbReference type="Pfam" id="PF00892"/>
    </source>
</evidence>
<feature type="domain" description="EamA" evidence="7">
    <location>
        <begin position="145"/>
        <end position="274"/>
    </location>
</feature>
<evidence type="ECO:0000256" key="6">
    <source>
        <dbReference type="SAM" id="Phobius"/>
    </source>
</evidence>
<dbReference type="SUPFAM" id="SSF103481">
    <property type="entry name" value="Multidrug resistance efflux transporter EmrE"/>
    <property type="match status" value="1"/>
</dbReference>
<evidence type="ECO:0000256" key="4">
    <source>
        <dbReference type="ARBA" id="ARBA00022989"/>
    </source>
</evidence>
<accession>A0A6J6J1Q0</accession>
<feature type="transmembrane region" description="Helical" evidence="6">
    <location>
        <begin position="175"/>
        <end position="192"/>
    </location>
</feature>
<evidence type="ECO:0000256" key="5">
    <source>
        <dbReference type="ARBA" id="ARBA00023136"/>
    </source>
</evidence>
<evidence type="ECO:0000256" key="1">
    <source>
        <dbReference type="ARBA" id="ARBA00004651"/>
    </source>
</evidence>
<comment type="subcellular location">
    <subcellularLocation>
        <location evidence="1">Cell membrane</location>
        <topology evidence="1">Multi-pass membrane protein</topology>
    </subcellularLocation>
</comment>
<keyword evidence="5 6" id="KW-0472">Membrane</keyword>
<organism evidence="8">
    <name type="scientific">freshwater metagenome</name>
    <dbReference type="NCBI Taxonomy" id="449393"/>
    <lineage>
        <taxon>unclassified sequences</taxon>
        <taxon>metagenomes</taxon>
        <taxon>ecological metagenomes</taxon>
    </lineage>
</organism>
<evidence type="ECO:0000313" key="8">
    <source>
        <dbReference type="EMBL" id="CAB4630780.1"/>
    </source>
</evidence>
<dbReference type="PANTHER" id="PTHR42920">
    <property type="entry name" value="OS03G0707200 PROTEIN-RELATED"/>
    <property type="match status" value="1"/>
</dbReference>
<dbReference type="PANTHER" id="PTHR42920:SF24">
    <property type="entry name" value="AROMATIC AMINO ACID EXPORTER YDDG"/>
    <property type="match status" value="1"/>
</dbReference>
<dbReference type="EMBL" id="CAEZVT010000012">
    <property type="protein sequence ID" value="CAB4630780.1"/>
    <property type="molecule type" value="Genomic_DNA"/>
</dbReference>
<feature type="transmembrane region" description="Helical" evidence="6">
    <location>
        <begin position="141"/>
        <end position="163"/>
    </location>
</feature>
<feature type="transmembrane region" description="Helical" evidence="6">
    <location>
        <begin position="62"/>
        <end position="81"/>
    </location>
</feature>
<dbReference type="Pfam" id="PF00892">
    <property type="entry name" value="EamA"/>
    <property type="match status" value="2"/>
</dbReference>
<evidence type="ECO:0000256" key="3">
    <source>
        <dbReference type="ARBA" id="ARBA00022692"/>
    </source>
</evidence>
<feature type="transmembrane region" description="Helical" evidence="6">
    <location>
        <begin position="257"/>
        <end position="275"/>
    </location>
</feature>
<protein>
    <submittedName>
        <fullName evidence="8">Unannotated protein</fullName>
    </submittedName>
</protein>
<keyword evidence="4 6" id="KW-1133">Transmembrane helix</keyword>
<reference evidence="8" key="1">
    <citation type="submission" date="2020-05" db="EMBL/GenBank/DDBJ databases">
        <authorList>
            <person name="Chiriac C."/>
            <person name="Salcher M."/>
            <person name="Ghai R."/>
            <person name="Kavagutti S V."/>
        </authorList>
    </citation>
    <scope>NUCLEOTIDE SEQUENCE</scope>
</reference>
<dbReference type="InterPro" id="IPR037185">
    <property type="entry name" value="EmrE-like"/>
</dbReference>
<feature type="transmembrane region" description="Helical" evidence="6">
    <location>
        <begin position="234"/>
        <end position="251"/>
    </location>
</feature>
<feature type="transmembrane region" description="Helical" evidence="6">
    <location>
        <begin position="28"/>
        <end position="50"/>
    </location>
</feature>
<keyword evidence="2" id="KW-1003">Cell membrane</keyword>
<dbReference type="InterPro" id="IPR051258">
    <property type="entry name" value="Diverse_Substrate_Transporter"/>
</dbReference>
<sequence length="284" mass="29624">MRADLFAIGAIVLWASLAAVATLLSDIPPFLLTGIGLVIGSLISLPLSGFKLSAWKVPAKTLGVGVYGLFGYHLMLFIALQTAPAVEANLVNYLWPLLIVVLSPLFTRSLKLGARHTIAASAGFTGAYIAITSAGEGAGPLGFEIGYLFAFAAAVIWATYSLLSTKLRTFPTSAIGLFGLVSGVLALVAHFVLEEPAVISSSDWVLLVVLGLGPLGGAFYFWDAALKIGDPRRIGLLAFLTPLLSTTLLLVVSGRELSWQLLVATALIVGGAILGSQSARGTSR</sequence>
<dbReference type="InterPro" id="IPR000620">
    <property type="entry name" value="EamA_dom"/>
</dbReference>
<dbReference type="AlphaFoldDB" id="A0A6J6J1Q0"/>
<feature type="transmembrane region" description="Helical" evidence="6">
    <location>
        <begin position="204"/>
        <end position="222"/>
    </location>
</feature>
<dbReference type="GO" id="GO:0005886">
    <property type="term" value="C:plasma membrane"/>
    <property type="evidence" value="ECO:0007669"/>
    <property type="project" value="UniProtKB-SubCell"/>
</dbReference>
<feature type="domain" description="EamA" evidence="7">
    <location>
        <begin position="2"/>
        <end position="131"/>
    </location>
</feature>
<feature type="transmembrane region" description="Helical" evidence="6">
    <location>
        <begin position="117"/>
        <end position="135"/>
    </location>
</feature>
<proteinExistence type="predicted"/>
<feature type="transmembrane region" description="Helical" evidence="6">
    <location>
        <begin position="93"/>
        <end position="110"/>
    </location>
</feature>
<gene>
    <name evidence="8" type="ORF">UFOPK2131_00268</name>
</gene>
<name>A0A6J6J1Q0_9ZZZZ</name>
<evidence type="ECO:0000256" key="2">
    <source>
        <dbReference type="ARBA" id="ARBA00022475"/>
    </source>
</evidence>